<dbReference type="InterPro" id="IPR000792">
    <property type="entry name" value="Tscrpt_reg_LuxR_C"/>
</dbReference>
<dbReference type="InterPro" id="IPR016032">
    <property type="entry name" value="Sig_transdc_resp-reg_C-effctor"/>
</dbReference>
<protein>
    <recommendedName>
        <fullName evidence="3">HTH luxR-type domain-containing protein</fullName>
    </recommendedName>
</protein>
<feature type="domain" description="HTH luxR-type" evidence="3">
    <location>
        <begin position="955"/>
        <end position="1012"/>
    </location>
</feature>
<accession>A0ABY4FEU6</accession>
<dbReference type="Gene3D" id="2.130.10.10">
    <property type="entry name" value="YVTN repeat-like/Quinoprotein amine dehydrogenase"/>
    <property type="match status" value="3"/>
</dbReference>
<dbReference type="Pfam" id="PF07494">
    <property type="entry name" value="Reg_prop"/>
    <property type="match status" value="10"/>
</dbReference>
<dbReference type="PANTHER" id="PTHR43547">
    <property type="entry name" value="TWO-COMPONENT HISTIDINE KINASE"/>
    <property type="match status" value="1"/>
</dbReference>
<keyword evidence="5" id="KW-1185">Reference proteome</keyword>
<dbReference type="InterPro" id="IPR036388">
    <property type="entry name" value="WH-like_DNA-bd_sf"/>
</dbReference>
<evidence type="ECO:0000259" key="3">
    <source>
        <dbReference type="SMART" id="SM00421"/>
    </source>
</evidence>
<dbReference type="Proteomes" id="UP000831785">
    <property type="component" value="Chromosome"/>
</dbReference>
<dbReference type="InterPro" id="IPR013783">
    <property type="entry name" value="Ig-like_fold"/>
</dbReference>
<dbReference type="EMBL" id="CP095049">
    <property type="protein sequence ID" value="UOQ55129.1"/>
    <property type="molecule type" value="Genomic_DNA"/>
</dbReference>
<evidence type="ECO:0000313" key="5">
    <source>
        <dbReference type="Proteomes" id="UP000831785"/>
    </source>
</evidence>
<dbReference type="Gene3D" id="2.60.40.10">
    <property type="entry name" value="Immunoglobulins"/>
    <property type="match status" value="1"/>
</dbReference>
<dbReference type="InterPro" id="IPR011110">
    <property type="entry name" value="Reg_prop"/>
</dbReference>
<organism evidence="4 5">
    <name type="scientific">Hymenobacter cellulosivorans</name>
    <dbReference type="NCBI Taxonomy" id="2932249"/>
    <lineage>
        <taxon>Bacteria</taxon>
        <taxon>Pseudomonadati</taxon>
        <taxon>Bacteroidota</taxon>
        <taxon>Cytophagia</taxon>
        <taxon>Cytophagales</taxon>
        <taxon>Hymenobacteraceae</taxon>
        <taxon>Hymenobacter</taxon>
    </lineage>
</organism>
<reference evidence="4 5" key="1">
    <citation type="submission" date="2022-04" db="EMBL/GenBank/DDBJ databases">
        <title>Hymenobacter sp. isolated from the air.</title>
        <authorList>
            <person name="Won M."/>
            <person name="Lee C.-M."/>
            <person name="Woen H.-Y."/>
            <person name="Kwon S.-W."/>
        </authorList>
    </citation>
    <scope>NUCLEOTIDE SEQUENCE [LARGE SCALE GENOMIC DNA]</scope>
    <source>
        <strain evidence="5">5116 S-27</strain>
    </source>
</reference>
<evidence type="ECO:0000256" key="2">
    <source>
        <dbReference type="SAM" id="Coils"/>
    </source>
</evidence>
<dbReference type="SUPFAM" id="SSF63829">
    <property type="entry name" value="Calcium-dependent phosphotriesterase"/>
    <property type="match status" value="2"/>
</dbReference>
<dbReference type="PANTHER" id="PTHR43547:SF2">
    <property type="entry name" value="HYBRID SIGNAL TRANSDUCTION HISTIDINE KINASE C"/>
    <property type="match status" value="1"/>
</dbReference>
<dbReference type="RefSeq" id="WP_244723256.1">
    <property type="nucleotide sequence ID" value="NZ_CP095049.1"/>
</dbReference>
<dbReference type="SUPFAM" id="SSF101898">
    <property type="entry name" value="NHL repeat"/>
    <property type="match status" value="1"/>
</dbReference>
<dbReference type="Pfam" id="PF07495">
    <property type="entry name" value="Y_Y_Y"/>
    <property type="match status" value="1"/>
</dbReference>
<evidence type="ECO:0000256" key="1">
    <source>
        <dbReference type="ARBA" id="ARBA00022553"/>
    </source>
</evidence>
<dbReference type="InterPro" id="IPR011123">
    <property type="entry name" value="Y_Y_Y"/>
</dbReference>
<keyword evidence="1" id="KW-0597">Phosphoprotein</keyword>
<evidence type="ECO:0000313" key="4">
    <source>
        <dbReference type="EMBL" id="UOQ55129.1"/>
    </source>
</evidence>
<dbReference type="Gene3D" id="1.10.10.10">
    <property type="entry name" value="Winged helix-like DNA-binding domain superfamily/Winged helix DNA-binding domain"/>
    <property type="match status" value="1"/>
</dbReference>
<feature type="coiled-coil region" evidence="2">
    <location>
        <begin position="832"/>
        <end position="876"/>
    </location>
</feature>
<name>A0ABY4FEU6_9BACT</name>
<dbReference type="InterPro" id="IPR015943">
    <property type="entry name" value="WD40/YVTN_repeat-like_dom_sf"/>
</dbReference>
<dbReference type="CDD" id="cd00146">
    <property type="entry name" value="PKD"/>
    <property type="match status" value="1"/>
</dbReference>
<gene>
    <name evidence="4" type="ORF">MUN80_10300</name>
</gene>
<dbReference type="SMART" id="SM00421">
    <property type="entry name" value="HTH_LUXR"/>
    <property type="match status" value="1"/>
</dbReference>
<proteinExistence type="predicted"/>
<sequence>MTIPSISRFLLVLVWQVWSLPCRAQSFPFSHLTVDDGLSNNSILSIIQDSRGFMWFGTYHGLNKYDGYHITTYVANAQDSLAISDNSITCLYEDRQHTLWVGTHLGGLNRYDRNQDAFIHYSSESQPPYRLSANWVTSIFEDSQGRLWVGTDYGLNLLERGAHSFRTFRHNPQDATSLNSSQVYAVTENARGDILVLTSAEHLNRYQPATGTFVPANVGGEAGQLHSARVLTQDRQGHYWAGTFERGLLHFGGGPLRQYQHQPANSRSLSRNQIKALLPTGRGGLWVGTDGGGLDLYDPKHDGFTHLRTDEENPSSLSSNAVHSLYEDRTGTLWVGTFNGGVNYYNPHHNWFAHYTHQPRIANSLSNRSVLTLHQAPDGGVWVGTDGGGLDLFDPKRRTFRHFRHDPANPHSLAADVVKTLYQDRQGTLWVGTYLGGLDRYDPVTGRFEHYVNDPANPHSLTNNLVWDVYEDRRGQLWVSTLGAGLCVLDRARRRFTRFQPLTGPGSLNDYNVVTMLEDRTGQLWIGTEDRGLNLYHPRTRTFSYVQHDAKKNNSLSSNRIQVLFEDSRGRFWVGTADAGLNLLDRRTGTFRHFTTRQGLPSNIINSIVEDQAGQLWIGTNQGLARFDVARGIFKIYNRADGLQSNEFAINAALRAQSGELYFGGVNGFNAFSPQTLTSNPTVPPVVLTGLLVFNKPVQARQAPGLLRRHITEADTLTLSYKEAAVTFQFAALNFIDPQKNRYAYRLDGFDAEWRYVGASHEATYTNLDPGTYTFRVRATNNDGVWNQRGVALTVVVTPPWWKTVWFRLVVAVLAWSGVMGLYLTRTNQLRRRLEQEKLVELNSKKAELLEARLKHEQAVAEMSKVQLENEMLSKNSELASSVMNTVHQNEALLTIKDLLKEALDNQDTQEQRKKMSRVVRLIERAVTPDQHWQHFEQLFNQLHENFLQRLKTTYPQLTSRDIKLCAYLRMNLSSKEIASLMGLTVRGAEDLRYRVRKKMGLDTATNLADFILLM</sequence>
<dbReference type="SUPFAM" id="SSF46894">
    <property type="entry name" value="C-terminal effector domain of the bipartite response regulators"/>
    <property type="match status" value="1"/>
</dbReference>
<keyword evidence="2" id="KW-0175">Coiled coil</keyword>